<dbReference type="EMBL" id="BMQM01000019">
    <property type="protein sequence ID" value="GGR64155.1"/>
    <property type="molecule type" value="Genomic_DNA"/>
</dbReference>
<proteinExistence type="predicted"/>
<gene>
    <name evidence="3" type="ORF">GCM10008959_27920</name>
</gene>
<evidence type="ECO:0000259" key="2">
    <source>
        <dbReference type="Pfam" id="PF09985"/>
    </source>
</evidence>
<keyword evidence="1" id="KW-0472">Membrane</keyword>
<organism evidence="3 4">
    <name type="scientific">Deinococcus seoulensis</name>
    <dbReference type="NCBI Taxonomy" id="1837379"/>
    <lineage>
        <taxon>Bacteria</taxon>
        <taxon>Thermotogati</taxon>
        <taxon>Deinococcota</taxon>
        <taxon>Deinococci</taxon>
        <taxon>Deinococcales</taxon>
        <taxon>Deinococcaceae</taxon>
        <taxon>Deinococcus</taxon>
    </lineage>
</organism>
<feature type="transmembrane region" description="Helical" evidence="1">
    <location>
        <begin position="218"/>
        <end position="242"/>
    </location>
</feature>
<evidence type="ECO:0000313" key="4">
    <source>
        <dbReference type="Proteomes" id="UP000634308"/>
    </source>
</evidence>
<name>A0ABQ2RVX1_9DEIO</name>
<keyword evidence="4" id="KW-1185">Reference proteome</keyword>
<keyword evidence="1" id="KW-1133">Transmembrane helix</keyword>
<dbReference type="InterPro" id="IPR019248">
    <property type="entry name" value="Glucodextran_C"/>
</dbReference>
<keyword evidence="1" id="KW-0812">Transmembrane</keyword>
<evidence type="ECO:0000256" key="1">
    <source>
        <dbReference type="SAM" id="Phobius"/>
    </source>
</evidence>
<dbReference type="Gene3D" id="2.60.40.1190">
    <property type="match status" value="1"/>
</dbReference>
<accession>A0ABQ2RVX1</accession>
<dbReference type="Pfam" id="PF09985">
    <property type="entry name" value="Glucodextran_C"/>
    <property type="match status" value="1"/>
</dbReference>
<evidence type="ECO:0000313" key="3">
    <source>
        <dbReference type="EMBL" id="GGR64155.1"/>
    </source>
</evidence>
<protein>
    <recommendedName>
        <fullName evidence="2">Glucodextranase-like C-terminal domain-containing protein</fullName>
    </recommendedName>
</protein>
<sequence length="249" mass="25761">MLSIPLLASQLTVADPAGDARGDGGYILPTRPAITAEMLDLRSFSADSSGDTMRFTVSFGQMGNPWNAPGGFSAGVTDIFVKGALGGQQVLADTGLRVREQGGWQYHLRVTGTGATLHEANTLGTLTTRPAPTVQVQGTSLIIDAAIPAGNYGYWVTSSVYTPLSASGILKPGQDTRPTALQAGRSGAPTPVDVLAPAGDTQAFTNDTLAAVGETRDWVSIALIVLGGAGLLITVIATTLVWRRLARPS</sequence>
<dbReference type="Proteomes" id="UP000634308">
    <property type="component" value="Unassembled WGS sequence"/>
</dbReference>
<comment type="caution">
    <text evidence="3">The sequence shown here is derived from an EMBL/GenBank/DDBJ whole genome shotgun (WGS) entry which is preliminary data.</text>
</comment>
<feature type="domain" description="Glucodextranase-like C-terminal" evidence="2">
    <location>
        <begin position="12"/>
        <end position="122"/>
    </location>
</feature>
<reference evidence="4" key="1">
    <citation type="journal article" date="2019" name="Int. J. Syst. Evol. Microbiol.">
        <title>The Global Catalogue of Microorganisms (GCM) 10K type strain sequencing project: providing services to taxonomists for standard genome sequencing and annotation.</title>
        <authorList>
            <consortium name="The Broad Institute Genomics Platform"/>
            <consortium name="The Broad Institute Genome Sequencing Center for Infectious Disease"/>
            <person name="Wu L."/>
            <person name="Ma J."/>
        </authorList>
    </citation>
    <scope>NUCLEOTIDE SEQUENCE [LARGE SCALE GENOMIC DNA]</scope>
    <source>
        <strain evidence="4">JCM 31404</strain>
    </source>
</reference>
<dbReference type="SUPFAM" id="SSF49344">
    <property type="entry name" value="CBD9-like"/>
    <property type="match status" value="1"/>
</dbReference>